<dbReference type="AlphaFoldDB" id="A0A151RRY1"/>
<name>A0A151RRY1_CAJCA</name>
<sequence length="286" mass="32240">MAETSKDPTLDPTNPLFLHHSDGPGLVLTSQPLDNKNYTTWSHAMLVAFSVKNKIPFVDGSLPKLAANHPTYPAWIRGNNLVISWLYNSVSKDIITSILFANTAKEIWDDLKTKFSRKNGPHIFQLRRQLMSLQQGIDYVSTYYTKLKSIWEELSGYKPSFPCTCGGLQHLQDYNASEYVMSFLMGLNDSFSQIRGQILLSYPLPPIGNVFSLILQEETQIEIGTNITHTPSVNFDSMAFLVNSSNKSSIVDHNKTYKKEKPKCAHCGILGHTKDEFYKLVGYPPN</sequence>
<dbReference type="PANTHER" id="PTHR37610">
    <property type="entry name" value="CCHC-TYPE DOMAIN-CONTAINING PROTEIN"/>
    <property type="match status" value="1"/>
</dbReference>
<dbReference type="Proteomes" id="UP000075243">
    <property type="component" value="Unassembled WGS sequence"/>
</dbReference>
<proteinExistence type="predicted"/>
<dbReference type="Gramene" id="C.cajan_28207.t">
    <property type="protein sequence ID" value="C.cajan_28207.t.cds1"/>
    <property type="gene ID" value="C.cajan_28207"/>
</dbReference>
<protein>
    <recommendedName>
        <fullName evidence="1">Retrotransposon Copia-like N-terminal domain-containing protein</fullName>
    </recommendedName>
</protein>
<evidence type="ECO:0000259" key="1">
    <source>
        <dbReference type="Pfam" id="PF14244"/>
    </source>
</evidence>
<dbReference type="PANTHER" id="PTHR37610:SF81">
    <property type="entry name" value="RETROTRANSPOSON COPIA-LIKE N-TERMINAL DOMAIN-CONTAINING PROTEIN"/>
    <property type="match status" value="1"/>
</dbReference>
<feature type="domain" description="Retrotransposon Copia-like N-terminal" evidence="1">
    <location>
        <begin position="19"/>
        <end position="64"/>
    </location>
</feature>
<accession>A0A151RRY1</accession>
<dbReference type="InterPro" id="IPR029472">
    <property type="entry name" value="Copia-like_N"/>
</dbReference>
<dbReference type="EMBL" id="KQ483595">
    <property type="protein sequence ID" value="KYP45295.1"/>
    <property type="molecule type" value="Genomic_DNA"/>
</dbReference>
<gene>
    <name evidence="2" type="ORF">KK1_033170</name>
</gene>
<organism evidence="2 3">
    <name type="scientific">Cajanus cajan</name>
    <name type="common">Pigeon pea</name>
    <name type="synonym">Cajanus indicus</name>
    <dbReference type="NCBI Taxonomy" id="3821"/>
    <lineage>
        <taxon>Eukaryota</taxon>
        <taxon>Viridiplantae</taxon>
        <taxon>Streptophyta</taxon>
        <taxon>Embryophyta</taxon>
        <taxon>Tracheophyta</taxon>
        <taxon>Spermatophyta</taxon>
        <taxon>Magnoliopsida</taxon>
        <taxon>eudicotyledons</taxon>
        <taxon>Gunneridae</taxon>
        <taxon>Pentapetalae</taxon>
        <taxon>rosids</taxon>
        <taxon>fabids</taxon>
        <taxon>Fabales</taxon>
        <taxon>Fabaceae</taxon>
        <taxon>Papilionoideae</taxon>
        <taxon>50 kb inversion clade</taxon>
        <taxon>NPAAA clade</taxon>
        <taxon>indigoferoid/millettioid clade</taxon>
        <taxon>Phaseoleae</taxon>
        <taxon>Cajanus</taxon>
    </lineage>
</organism>
<keyword evidence="3" id="KW-1185">Reference proteome</keyword>
<evidence type="ECO:0000313" key="2">
    <source>
        <dbReference type="EMBL" id="KYP45295.1"/>
    </source>
</evidence>
<reference evidence="2" key="1">
    <citation type="journal article" date="2012" name="Nat. Biotechnol.">
        <title>Draft genome sequence of pigeonpea (Cajanus cajan), an orphan legume crop of resource-poor farmers.</title>
        <authorList>
            <person name="Varshney R.K."/>
            <person name="Chen W."/>
            <person name="Li Y."/>
            <person name="Bharti A.K."/>
            <person name="Saxena R.K."/>
            <person name="Schlueter J.A."/>
            <person name="Donoghue M.T."/>
            <person name="Azam S."/>
            <person name="Fan G."/>
            <person name="Whaley A.M."/>
            <person name="Farmer A.D."/>
            <person name="Sheridan J."/>
            <person name="Iwata A."/>
            <person name="Tuteja R."/>
            <person name="Penmetsa R.V."/>
            <person name="Wu W."/>
            <person name="Upadhyaya H.D."/>
            <person name="Yang S.P."/>
            <person name="Shah T."/>
            <person name="Saxena K.B."/>
            <person name="Michael T."/>
            <person name="McCombie W.R."/>
            <person name="Yang B."/>
            <person name="Zhang G."/>
            <person name="Yang H."/>
            <person name="Wang J."/>
            <person name="Spillane C."/>
            <person name="Cook D.R."/>
            <person name="May G.D."/>
            <person name="Xu X."/>
            <person name="Jackson S.A."/>
        </authorList>
    </citation>
    <scope>NUCLEOTIDE SEQUENCE [LARGE SCALE GENOMIC DNA]</scope>
</reference>
<dbReference type="OMA" id="SMENTHS"/>
<dbReference type="Pfam" id="PF14223">
    <property type="entry name" value="Retrotran_gag_2"/>
    <property type="match status" value="1"/>
</dbReference>
<dbReference type="Pfam" id="PF14244">
    <property type="entry name" value="Retrotran_gag_3"/>
    <property type="match status" value="1"/>
</dbReference>
<evidence type="ECO:0000313" key="3">
    <source>
        <dbReference type="Proteomes" id="UP000075243"/>
    </source>
</evidence>